<accession>A0A6P2BKI9</accession>
<evidence type="ECO:0000256" key="1">
    <source>
        <dbReference type="ARBA" id="ARBA00023002"/>
    </source>
</evidence>
<dbReference type="InterPro" id="IPR020471">
    <property type="entry name" value="AKR"/>
</dbReference>
<name>A0A6P2BKI9_9ACTN</name>
<dbReference type="InterPro" id="IPR050791">
    <property type="entry name" value="Aldo-Keto_reductase"/>
</dbReference>
<protein>
    <submittedName>
        <fullName evidence="3">Aldo/keto reductase</fullName>
    </submittedName>
</protein>
<evidence type="ECO:0000259" key="2">
    <source>
        <dbReference type="Pfam" id="PF00248"/>
    </source>
</evidence>
<dbReference type="CDD" id="cd19088">
    <property type="entry name" value="AKR_AKR13B1"/>
    <property type="match status" value="1"/>
</dbReference>
<organism evidence="3 4">
    <name type="scientific">Trebonia kvetii</name>
    <dbReference type="NCBI Taxonomy" id="2480626"/>
    <lineage>
        <taxon>Bacteria</taxon>
        <taxon>Bacillati</taxon>
        <taxon>Actinomycetota</taxon>
        <taxon>Actinomycetes</taxon>
        <taxon>Streptosporangiales</taxon>
        <taxon>Treboniaceae</taxon>
        <taxon>Trebonia</taxon>
    </lineage>
</organism>
<keyword evidence="1" id="KW-0560">Oxidoreductase</keyword>
<dbReference type="Pfam" id="PF00248">
    <property type="entry name" value="Aldo_ket_red"/>
    <property type="match status" value="1"/>
</dbReference>
<dbReference type="AlphaFoldDB" id="A0A6P2BKI9"/>
<dbReference type="OrthoDB" id="9768793at2"/>
<keyword evidence="4" id="KW-1185">Reference proteome</keyword>
<gene>
    <name evidence="3" type="ORF">EAS64_42405</name>
</gene>
<dbReference type="SUPFAM" id="SSF51430">
    <property type="entry name" value="NAD(P)-linked oxidoreductase"/>
    <property type="match status" value="1"/>
</dbReference>
<dbReference type="EMBL" id="RPFW01000015">
    <property type="protein sequence ID" value="TVY99008.1"/>
    <property type="molecule type" value="Genomic_DNA"/>
</dbReference>
<sequence length="271" mass="28085">MLIAGHQVEGIGLGTAQFAFRGGTAADSVATVHAALDAGVTLIDTALAYTRLGVESYAEQIVARALRLVQGSQPLVATKGGHWRDGDQFPVSGRPDILRAHCEISLRTLGVSRIGLYQLHHVDPLVPLADSVGALEDLRSEGRVAAIGLSNVSLGQLDAALAIAPIASVQNHLSLTAPDDLPMALACAERNVAYLAYAPFGGPSGMPPTAALSVARQHGVSVHRVLLAWLRAQSPNIVPLAGASRPATIRDSAAPLDLTPEDLGVLRPAPA</sequence>
<comment type="caution">
    <text evidence="3">The sequence shown here is derived from an EMBL/GenBank/DDBJ whole genome shotgun (WGS) entry which is preliminary data.</text>
</comment>
<proteinExistence type="predicted"/>
<dbReference type="PRINTS" id="PR00069">
    <property type="entry name" value="ALDKETRDTASE"/>
</dbReference>
<dbReference type="Gene3D" id="3.20.20.100">
    <property type="entry name" value="NADP-dependent oxidoreductase domain"/>
    <property type="match status" value="1"/>
</dbReference>
<dbReference type="GO" id="GO:0016491">
    <property type="term" value="F:oxidoreductase activity"/>
    <property type="evidence" value="ECO:0007669"/>
    <property type="project" value="UniProtKB-KW"/>
</dbReference>
<reference evidence="3 4" key="1">
    <citation type="submission" date="2018-11" db="EMBL/GenBank/DDBJ databases">
        <title>Trebonia kvetii gen.nov., sp.nov., a novel acidophilic actinobacterium, and proposal of the new actinobacterial family Treboniaceae fam. nov.</title>
        <authorList>
            <person name="Rapoport D."/>
            <person name="Sagova-Mareckova M."/>
            <person name="Sedlacek I."/>
            <person name="Provaznik J."/>
            <person name="Kralova S."/>
            <person name="Pavlinic D."/>
            <person name="Benes V."/>
            <person name="Kopecky J."/>
        </authorList>
    </citation>
    <scope>NUCLEOTIDE SEQUENCE [LARGE SCALE GENOMIC DNA]</scope>
    <source>
        <strain evidence="3 4">15Tr583</strain>
    </source>
</reference>
<dbReference type="InterPro" id="IPR036812">
    <property type="entry name" value="NAD(P)_OxRdtase_dom_sf"/>
</dbReference>
<dbReference type="PANTHER" id="PTHR43625">
    <property type="entry name" value="AFLATOXIN B1 ALDEHYDE REDUCTASE"/>
    <property type="match status" value="1"/>
</dbReference>
<dbReference type="InterPro" id="IPR023210">
    <property type="entry name" value="NADP_OxRdtase_dom"/>
</dbReference>
<dbReference type="PANTHER" id="PTHR43625:SF40">
    <property type="entry name" value="ALDO-KETO REDUCTASE YAKC [NADP(+)]"/>
    <property type="match status" value="1"/>
</dbReference>
<dbReference type="Proteomes" id="UP000460272">
    <property type="component" value="Unassembled WGS sequence"/>
</dbReference>
<evidence type="ECO:0000313" key="3">
    <source>
        <dbReference type="EMBL" id="TVY99008.1"/>
    </source>
</evidence>
<dbReference type="GO" id="GO:0005737">
    <property type="term" value="C:cytoplasm"/>
    <property type="evidence" value="ECO:0007669"/>
    <property type="project" value="TreeGrafter"/>
</dbReference>
<feature type="domain" description="NADP-dependent oxidoreductase" evidence="2">
    <location>
        <begin position="11"/>
        <end position="202"/>
    </location>
</feature>
<evidence type="ECO:0000313" key="4">
    <source>
        <dbReference type="Proteomes" id="UP000460272"/>
    </source>
</evidence>
<dbReference type="RefSeq" id="WP_145862381.1">
    <property type="nucleotide sequence ID" value="NZ_RPFW01000015.1"/>
</dbReference>